<keyword evidence="1" id="KW-0812">Transmembrane</keyword>
<feature type="transmembrane region" description="Helical" evidence="1">
    <location>
        <begin position="33"/>
        <end position="51"/>
    </location>
</feature>
<feature type="transmembrane region" description="Helical" evidence="1">
    <location>
        <begin position="152"/>
        <end position="173"/>
    </location>
</feature>
<keyword evidence="1" id="KW-0472">Membrane</keyword>
<proteinExistence type="predicted"/>
<dbReference type="EMBL" id="CP093313">
    <property type="protein sequence ID" value="UWZ81829.1"/>
    <property type="molecule type" value="Genomic_DNA"/>
</dbReference>
<gene>
    <name evidence="2" type="ORF">MOP44_14680</name>
</gene>
<feature type="transmembrane region" description="Helical" evidence="1">
    <location>
        <begin position="63"/>
        <end position="88"/>
    </location>
</feature>
<name>A0A9J7BKN4_9BACT</name>
<reference evidence="2" key="1">
    <citation type="submission" date="2021-04" db="EMBL/GenBank/DDBJ databases">
        <title>Phylogenetic analysis of Acidobacteriaceae.</title>
        <authorList>
            <person name="Qiu L."/>
            <person name="Zhang Q."/>
        </authorList>
    </citation>
    <scope>NUCLEOTIDE SEQUENCE</scope>
    <source>
        <strain evidence="2">DSM 25168</strain>
    </source>
</reference>
<evidence type="ECO:0000313" key="2">
    <source>
        <dbReference type="EMBL" id="UWZ81829.1"/>
    </source>
</evidence>
<evidence type="ECO:0000256" key="1">
    <source>
        <dbReference type="SAM" id="Phobius"/>
    </source>
</evidence>
<accession>A0A9J7BKN4</accession>
<dbReference type="AlphaFoldDB" id="A0A9J7BKN4"/>
<dbReference type="KEGG" id="orp:MOP44_14680"/>
<sequence length="176" mass="19019">MADKVSVAISACDAAAKEYDDYYKSFSGIDAKAQGTATVGGIVLAAVASFFKDGYVVALMKAGGLKVLVVVLPPALSLVAVILSAVALRVKDIIVPFESVNQMREATDLSKLSSEEFSDEHVITFYLRRNRRWRDALESIHGALQTKANWTLAAQCVLITALFALLVLYLLVLNHA</sequence>
<keyword evidence="1" id="KW-1133">Transmembrane helix</keyword>
<protein>
    <submittedName>
        <fullName evidence="2">Uncharacterized protein</fullName>
    </submittedName>
</protein>
<keyword evidence="3" id="KW-1185">Reference proteome</keyword>
<dbReference type="Proteomes" id="UP001059380">
    <property type="component" value="Chromosome"/>
</dbReference>
<evidence type="ECO:0000313" key="3">
    <source>
        <dbReference type="Proteomes" id="UP001059380"/>
    </source>
</evidence>
<dbReference type="RefSeq" id="WP_260790752.1">
    <property type="nucleotide sequence ID" value="NZ_CP093313.1"/>
</dbReference>
<organism evidence="2 3">
    <name type="scientific">Occallatibacter riparius</name>
    <dbReference type="NCBI Taxonomy" id="1002689"/>
    <lineage>
        <taxon>Bacteria</taxon>
        <taxon>Pseudomonadati</taxon>
        <taxon>Acidobacteriota</taxon>
        <taxon>Terriglobia</taxon>
        <taxon>Terriglobales</taxon>
        <taxon>Acidobacteriaceae</taxon>
        <taxon>Occallatibacter</taxon>
    </lineage>
</organism>